<keyword evidence="2" id="KW-0472">Membrane</keyword>
<dbReference type="AlphaFoldDB" id="A0AAD7R9A1"/>
<accession>A0AAD7R9A1</accession>
<dbReference type="InterPro" id="IPR016187">
    <property type="entry name" value="CTDL_fold"/>
</dbReference>
<gene>
    <name evidence="4" type="ORF">AAFF_G00323510</name>
</gene>
<dbReference type="Pfam" id="PF00059">
    <property type="entry name" value="Lectin_C"/>
    <property type="match status" value="1"/>
</dbReference>
<dbReference type="EMBL" id="JAINUG010000490">
    <property type="protein sequence ID" value="KAJ8367290.1"/>
    <property type="molecule type" value="Genomic_DNA"/>
</dbReference>
<dbReference type="Gene3D" id="3.10.100.10">
    <property type="entry name" value="Mannose-Binding Protein A, subunit A"/>
    <property type="match status" value="1"/>
</dbReference>
<evidence type="ECO:0000313" key="5">
    <source>
        <dbReference type="Proteomes" id="UP001221898"/>
    </source>
</evidence>
<name>A0AAD7R9A1_9TELE</name>
<evidence type="ECO:0000259" key="3">
    <source>
        <dbReference type="PROSITE" id="PS50041"/>
    </source>
</evidence>
<dbReference type="SUPFAM" id="SSF56436">
    <property type="entry name" value="C-type lectin-like"/>
    <property type="match status" value="1"/>
</dbReference>
<feature type="transmembrane region" description="Helical" evidence="2">
    <location>
        <begin position="47"/>
        <end position="68"/>
    </location>
</feature>
<dbReference type="PROSITE" id="PS50041">
    <property type="entry name" value="C_TYPE_LECTIN_2"/>
    <property type="match status" value="1"/>
</dbReference>
<keyword evidence="5" id="KW-1185">Reference proteome</keyword>
<evidence type="ECO:0000256" key="1">
    <source>
        <dbReference type="ARBA" id="ARBA00023157"/>
    </source>
</evidence>
<dbReference type="InterPro" id="IPR018378">
    <property type="entry name" value="C-type_lectin_CS"/>
</dbReference>
<evidence type="ECO:0000256" key="2">
    <source>
        <dbReference type="SAM" id="Phobius"/>
    </source>
</evidence>
<proteinExistence type="predicted"/>
<organism evidence="4 5">
    <name type="scientific">Aldrovandia affinis</name>
    <dbReference type="NCBI Taxonomy" id="143900"/>
    <lineage>
        <taxon>Eukaryota</taxon>
        <taxon>Metazoa</taxon>
        <taxon>Chordata</taxon>
        <taxon>Craniata</taxon>
        <taxon>Vertebrata</taxon>
        <taxon>Euteleostomi</taxon>
        <taxon>Actinopterygii</taxon>
        <taxon>Neopterygii</taxon>
        <taxon>Teleostei</taxon>
        <taxon>Notacanthiformes</taxon>
        <taxon>Halosauridae</taxon>
        <taxon>Aldrovandia</taxon>
    </lineage>
</organism>
<protein>
    <recommendedName>
        <fullName evidence="3">C-type lectin domain-containing protein</fullName>
    </recommendedName>
</protein>
<keyword evidence="2" id="KW-0812">Transmembrane</keyword>
<evidence type="ECO:0000313" key="4">
    <source>
        <dbReference type="EMBL" id="KAJ8367290.1"/>
    </source>
</evidence>
<keyword evidence="1" id="KW-1015">Disulfide bond</keyword>
<dbReference type="InterPro" id="IPR001304">
    <property type="entry name" value="C-type_lectin-like"/>
</dbReference>
<dbReference type="PROSITE" id="PS00615">
    <property type="entry name" value="C_TYPE_LECTIN_1"/>
    <property type="match status" value="1"/>
</dbReference>
<feature type="domain" description="C-type lectin" evidence="3">
    <location>
        <begin position="94"/>
        <end position="148"/>
    </location>
</feature>
<dbReference type="Proteomes" id="UP001221898">
    <property type="component" value="Unassembled WGS sequence"/>
</dbReference>
<sequence length="153" mass="17367">METDNIYANVNTIKGKELNTDDIQQQSSETSNSGMRSADRRFVFQRWAAVGLFSVLLLTVIIALCVHYNTVIGNLEEKHSSHGSILKTNYTRTWKWVDDRTLNTGFWRTGEPNNANLGENCANSESNDSPKCGWNDLPCIHKKSWICEMPVKQ</sequence>
<dbReference type="InterPro" id="IPR016186">
    <property type="entry name" value="C-type_lectin-like/link_sf"/>
</dbReference>
<comment type="caution">
    <text evidence="4">The sequence shown here is derived from an EMBL/GenBank/DDBJ whole genome shotgun (WGS) entry which is preliminary data.</text>
</comment>
<keyword evidence="2" id="KW-1133">Transmembrane helix</keyword>
<reference evidence="4" key="1">
    <citation type="journal article" date="2023" name="Science">
        <title>Genome structures resolve the early diversification of teleost fishes.</title>
        <authorList>
            <person name="Parey E."/>
            <person name="Louis A."/>
            <person name="Montfort J."/>
            <person name="Bouchez O."/>
            <person name="Roques C."/>
            <person name="Iampietro C."/>
            <person name="Lluch J."/>
            <person name="Castinel A."/>
            <person name="Donnadieu C."/>
            <person name="Desvignes T."/>
            <person name="Floi Bucao C."/>
            <person name="Jouanno E."/>
            <person name="Wen M."/>
            <person name="Mejri S."/>
            <person name="Dirks R."/>
            <person name="Jansen H."/>
            <person name="Henkel C."/>
            <person name="Chen W.J."/>
            <person name="Zahm M."/>
            <person name="Cabau C."/>
            <person name="Klopp C."/>
            <person name="Thompson A.W."/>
            <person name="Robinson-Rechavi M."/>
            <person name="Braasch I."/>
            <person name="Lecointre G."/>
            <person name="Bobe J."/>
            <person name="Postlethwait J.H."/>
            <person name="Berthelot C."/>
            <person name="Roest Crollius H."/>
            <person name="Guiguen Y."/>
        </authorList>
    </citation>
    <scope>NUCLEOTIDE SEQUENCE</scope>
    <source>
        <strain evidence="4">NC1722</strain>
    </source>
</reference>